<sequence>MQDKIIIRGAREHNLKNISLELPRNKMIVFTGLSGSGKSSLAFDTIFAEGQRRYIESLSAYARQFLGNMTKPDVDEILGLSPAISIDQRAHSANPRSTVATITEVYDYLRVLYARVGKPHCPVCGAKIEKMTTDEIGERIVDRATHPPTPSLKKGGGEMVILSPVVRGRKGEYYQMLYDMYNSGFLEVRVDGKMKSLKDRIVLSKNNTHTIEVVVDKMQGGTGRDLSVQAQGIEQQRLAEAIESAVDLSNGLCAVIYPDGEEQLFSTEYSCPNDGYSFPEIEPRMFSFNSPYGYCQACTGLGTRELFSEEVCPVCEGKRLNENALSVKIGNKNIWEVTSLAIEEAKHFFDSLYESLESRDLNIAGAALNEITNRIQFLFNVGLHYLTLNRTAGTLSGGEAQRIRLASQVGQQLVGALYVLDEPTIGLHQRDNDLLVSTLRNLCDIGNTIIIVEHDEDTILVSDWVVDIGPGAGKHGGEVVYSGTREDLLQDTKNKRQTSTKLQIAPTGRQVANVKTQGSAKKSLTGQYLRGEKKIDVPEKRRKVDSSTPKLKVKGATENNLKHISVEVPLRRMVCLTGVSGSGKSTLMHDIIYHAVANKLNHVHKRIGSHAEIKGIEYIDKIIQIDQKPIGRTPRSNPATYTKAYDAIRDLFESTPEAKIRGYKKGRFSFNRPGGRCENCEGKGVLTIEMHFLPSVEIICDVCRGKRFNNETLQVHYAGKSIADVLEMTIEDAEEFFQDIPPIHDKLQVLNEVGLDYLTLGQSATTLSGGEAQRIKLSRELAKRNTTKTLYLLDEPTTGLHYEDVKKLIGVLQSLVSKGNTVMIIEHNLDLIKCADWIIDLGPEGGDKGGEVVAVGTPEEVARKSTFSHTGKYLKKYV</sequence>
<dbReference type="PANTHER" id="PTHR43152">
    <property type="entry name" value="UVRABC SYSTEM PROTEIN A"/>
    <property type="match status" value="1"/>
</dbReference>
<keyword evidence="10" id="KW-0234">DNA repair</keyword>
<dbReference type="Gene3D" id="3.30.190.20">
    <property type="match status" value="1"/>
</dbReference>
<evidence type="ECO:0000256" key="1">
    <source>
        <dbReference type="ARBA" id="ARBA00004496"/>
    </source>
</evidence>
<reference evidence="16 17" key="1">
    <citation type="submission" date="2017-09" db="EMBL/GenBank/DDBJ databases">
        <title>Depth-based differentiation of microbial function through sediment-hosted aquifers and enrichment of novel symbionts in the deep terrestrial subsurface.</title>
        <authorList>
            <person name="Probst A.J."/>
            <person name="Ladd B."/>
            <person name="Jarett J.K."/>
            <person name="Geller-Mcgrath D.E."/>
            <person name="Sieber C.M."/>
            <person name="Emerson J.B."/>
            <person name="Anantharaman K."/>
            <person name="Thomas B.C."/>
            <person name="Malmstrom R."/>
            <person name="Stieglmeier M."/>
            <person name="Klingl A."/>
            <person name="Woyke T."/>
            <person name="Ryan C.M."/>
            <person name="Banfield J.F."/>
        </authorList>
    </citation>
    <scope>NUCLEOTIDE SEQUENCE [LARGE SCALE GENOMIC DNA]</scope>
    <source>
        <strain evidence="16">CG11_big_fil_rev_8_21_14_0_20_43_7</strain>
    </source>
</reference>
<evidence type="ECO:0000256" key="12">
    <source>
        <dbReference type="ARBA" id="ARBA00038000"/>
    </source>
</evidence>
<evidence type="ECO:0000256" key="5">
    <source>
        <dbReference type="ARBA" id="ARBA00022763"/>
    </source>
</evidence>
<dbReference type="InterPro" id="IPR027417">
    <property type="entry name" value="P-loop_NTPase"/>
</dbReference>
<keyword evidence="3" id="KW-0677">Repeat</keyword>
<dbReference type="GO" id="GO:0006281">
    <property type="term" value="P:DNA repair"/>
    <property type="evidence" value="ECO:0007669"/>
    <property type="project" value="UniProtKB-KW"/>
</dbReference>
<evidence type="ECO:0000256" key="4">
    <source>
        <dbReference type="ARBA" id="ARBA00022741"/>
    </source>
</evidence>
<gene>
    <name evidence="16" type="primary">uvrA</name>
    <name evidence="16" type="ORF">COV60_03210</name>
</gene>
<dbReference type="GO" id="GO:0005737">
    <property type="term" value="C:cytoplasm"/>
    <property type="evidence" value="ECO:0007669"/>
    <property type="project" value="UniProtKB-SubCell"/>
</dbReference>
<keyword evidence="9" id="KW-0238">DNA-binding</keyword>
<dbReference type="GO" id="GO:0009432">
    <property type="term" value="P:SOS response"/>
    <property type="evidence" value="ECO:0007669"/>
    <property type="project" value="UniProtKB-KW"/>
</dbReference>
<organism evidence="16 17">
    <name type="scientific">Candidatus Magasanikbacteria bacterium CG11_big_fil_rev_8_21_14_0_20_43_7</name>
    <dbReference type="NCBI Taxonomy" id="1974654"/>
    <lineage>
        <taxon>Bacteria</taxon>
        <taxon>Candidatus Magasanikiibacteriota</taxon>
    </lineage>
</organism>
<dbReference type="FunFam" id="1.20.1580.10:FF:000003">
    <property type="entry name" value="UvrABC system protein A"/>
    <property type="match status" value="1"/>
</dbReference>
<evidence type="ECO:0000256" key="13">
    <source>
        <dbReference type="ARBA" id="ARBA00039316"/>
    </source>
</evidence>
<comment type="caution">
    <text evidence="16">The sequence shown here is derived from an EMBL/GenBank/DDBJ whole genome shotgun (WGS) entry which is preliminary data.</text>
</comment>
<dbReference type="Pfam" id="PF17760">
    <property type="entry name" value="UvrA_inter"/>
    <property type="match status" value="1"/>
</dbReference>
<name>A0A2H0N1Y4_9BACT</name>
<dbReference type="PROSITE" id="PS00211">
    <property type="entry name" value="ABC_TRANSPORTER_1"/>
    <property type="match status" value="2"/>
</dbReference>
<evidence type="ECO:0000313" key="17">
    <source>
        <dbReference type="Proteomes" id="UP000229782"/>
    </source>
</evidence>
<dbReference type="Gene3D" id="3.40.50.300">
    <property type="entry name" value="P-loop containing nucleotide triphosphate hydrolases"/>
    <property type="match status" value="3"/>
</dbReference>
<evidence type="ECO:0000256" key="11">
    <source>
        <dbReference type="ARBA" id="ARBA00023236"/>
    </source>
</evidence>
<feature type="domain" description="ABC transporter" evidence="15">
    <location>
        <begin position="542"/>
        <end position="874"/>
    </location>
</feature>
<evidence type="ECO:0000256" key="7">
    <source>
        <dbReference type="ARBA" id="ARBA00022840"/>
    </source>
</evidence>
<dbReference type="InterPro" id="IPR003439">
    <property type="entry name" value="ABC_transporter-like_ATP-bd"/>
</dbReference>
<evidence type="ECO:0000256" key="6">
    <source>
        <dbReference type="ARBA" id="ARBA00022769"/>
    </source>
</evidence>
<keyword evidence="4" id="KW-0547">Nucleotide-binding</keyword>
<dbReference type="PROSITE" id="PS50893">
    <property type="entry name" value="ABC_TRANSPORTER_2"/>
    <property type="match status" value="1"/>
</dbReference>
<dbReference type="GO" id="GO:0005524">
    <property type="term" value="F:ATP binding"/>
    <property type="evidence" value="ECO:0007669"/>
    <property type="project" value="UniProtKB-KW"/>
</dbReference>
<dbReference type="AlphaFoldDB" id="A0A2H0N1Y4"/>
<keyword evidence="7" id="KW-0067">ATP-binding</keyword>
<dbReference type="Proteomes" id="UP000229782">
    <property type="component" value="Unassembled WGS sequence"/>
</dbReference>
<keyword evidence="11" id="KW-0742">SOS response</keyword>
<evidence type="ECO:0000313" key="16">
    <source>
        <dbReference type="EMBL" id="PIR02891.1"/>
    </source>
</evidence>
<dbReference type="SUPFAM" id="SSF52540">
    <property type="entry name" value="P-loop containing nucleoside triphosphate hydrolases"/>
    <property type="match status" value="2"/>
</dbReference>
<protein>
    <recommendedName>
        <fullName evidence="13">UvrABC system protein A</fullName>
    </recommendedName>
    <alternativeName>
        <fullName evidence="14">Excinuclease ABC subunit A</fullName>
    </alternativeName>
</protein>
<dbReference type="InterPro" id="IPR017871">
    <property type="entry name" value="ABC_transporter-like_CS"/>
</dbReference>
<dbReference type="GO" id="GO:0004518">
    <property type="term" value="F:nuclease activity"/>
    <property type="evidence" value="ECO:0007669"/>
    <property type="project" value="UniProtKB-KW"/>
</dbReference>
<comment type="subcellular location">
    <subcellularLocation>
        <location evidence="1">Cytoplasm</location>
    </subcellularLocation>
</comment>
<accession>A0A2H0N1Y4</accession>
<dbReference type="SMART" id="SM00382">
    <property type="entry name" value="AAA"/>
    <property type="match status" value="1"/>
</dbReference>
<proteinExistence type="inferred from homology"/>
<evidence type="ECO:0000256" key="9">
    <source>
        <dbReference type="ARBA" id="ARBA00023125"/>
    </source>
</evidence>
<dbReference type="CDD" id="cd03271">
    <property type="entry name" value="ABC_UvrA_II"/>
    <property type="match status" value="1"/>
</dbReference>
<evidence type="ECO:0000256" key="3">
    <source>
        <dbReference type="ARBA" id="ARBA00022737"/>
    </source>
</evidence>
<evidence type="ECO:0000256" key="8">
    <source>
        <dbReference type="ARBA" id="ARBA00022881"/>
    </source>
</evidence>
<dbReference type="InterPro" id="IPR041102">
    <property type="entry name" value="UvrA_inter"/>
</dbReference>
<evidence type="ECO:0000256" key="2">
    <source>
        <dbReference type="ARBA" id="ARBA00022490"/>
    </source>
</evidence>
<dbReference type="PANTHER" id="PTHR43152:SF3">
    <property type="entry name" value="UVRABC SYSTEM PROTEIN A"/>
    <property type="match status" value="1"/>
</dbReference>
<evidence type="ECO:0000259" key="15">
    <source>
        <dbReference type="PROSITE" id="PS50893"/>
    </source>
</evidence>
<keyword evidence="6" id="KW-0228">DNA excision</keyword>
<dbReference type="EMBL" id="PCWM01000077">
    <property type="protein sequence ID" value="PIR02891.1"/>
    <property type="molecule type" value="Genomic_DNA"/>
</dbReference>
<dbReference type="Gene3D" id="1.20.1580.10">
    <property type="entry name" value="ABC transporter ATPase like domain"/>
    <property type="match status" value="3"/>
</dbReference>
<keyword evidence="8" id="KW-0267">Excision nuclease</keyword>
<keyword evidence="2" id="KW-0963">Cytoplasm</keyword>
<evidence type="ECO:0000256" key="10">
    <source>
        <dbReference type="ARBA" id="ARBA00023204"/>
    </source>
</evidence>
<dbReference type="GO" id="GO:0016887">
    <property type="term" value="F:ATP hydrolysis activity"/>
    <property type="evidence" value="ECO:0007669"/>
    <property type="project" value="InterPro"/>
</dbReference>
<keyword evidence="5" id="KW-0227">DNA damage</keyword>
<comment type="similarity">
    <text evidence="12">Belongs to the ABC transporter superfamily. UvrA family.</text>
</comment>
<dbReference type="Gene3D" id="1.10.8.280">
    <property type="entry name" value="ABC transporter ATPase domain-like"/>
    <property type="match status" value="1"/>
</dbReference>
<dbReference type="GO" id="GO:0003677">
    <property type="term" value="F:DNA binding"/>
    <property type="evidence" value="ECO:0007669"/>
    <property type="project" value="UniProtKB-KW"/>
</dbReference>
<evidence type="ECO:0000256" key="14">
    <source>
        <dbReference type="ARBA" id="ARBA00042156"/>
    </source>
</evidence>
<dbReference type="InterPro" id="IPR003593">
    <property type="entry name" value="AAA+_ATPase"/>
</dbReference>